<evidence type="ECO:0000256" key="1">
    <source>
        <dbReference type="SAM" id="SignalP"/>
    </source>
</evidence>
<name>A0ABS8ALF3_9BACT</name>
<protein>
    <recommendedName>
        <fullName evidence="4">DUF5683 domain-containing protein</fullName>
    </recommendedName>
</protein>
<dbReference type="EMBL" id="JAJADR010000001">
    <property type="protein sequence ID" value="MCB2407035.1"/>
    <property type="molecule type" value="Genomic_DNA"/>
</dbReference>
<proteinExistence type="predicted"/>
<organism evidence="2 3">
    <name type="scientific">Hymenobacter lucidus</name>
    <dbReference type="NCBI Taxonomy" id="2880930"/>
    <lineage>
        <taxon>Bacteria</taxon>
        <taxon>Pseudomonadati</taxon>
        <taxon>Bacteroidota</taxon>
        <taxon>Cytophagia</taxon>
        <taxon>Cytophagales</taxon>
        <taxon>Hymenobacteraceae</taxon>
        <taxon>Hymenobacter</taxon>
    </lineage>
</organism>
<evidence type="ECO:0000313" key="2">
    <source>
        <dbReference type="EMBL" id="MCB2407035.1"/>
    </source>
</evidence>
<keyword evidence="3" id="KW-1185">Reference proteome</keyword>
<evidence type="ECO:0000313" key="3">
    <source>
        <dbReference type="Proteomes" id="UP001165296"/>
    </source>
</evidence>
<accession>A0ABS8ALF3</accession>
<comment type="caution">
    <text evidence="2">The sequence shown here is derived from an EMBL/GenBank/DDBJ whole genome shotgun (WGS) entry which is preliminary data.</text>
</comment>
<keyword evidence="1" id="KW-0732">Signal</keyword>
<feature type="chain" id="PRO_5047370224" description="DUF5683 domain-containing protein" evidence="1">
    <location>
        <begin position="23"/>
        <end position="202"/>
    </location>
</feature>
<reference evidence="2" key="1">
    <citation type="submission" date="2021-10" db="EMBL/GenBank/DDBJ databases">
        <authorList>
            <person name="Dean J.D."/>
            <person name="Kim M.K."/>
            <person name="Newey C.N."/>
            <person name="Stoker T.S."/>
            <person name="Thompson D.W."/>
            <person name="Grose J.H."/>
        </authorList>
    </citation>
    <scope>NUCLEOTIDE SEQUENCE</scope>
    <source>
        <strain evidence="2">BT178</strain>
    </source>
</reference>
<evidence type="ECO:0008006" key="4">
    <source>
        <dbReference type="Google" id="ProtNLM"/>
    </source>
</evidence>
<feature type="signal peptide" evidence="1">
    <location>
        <begin position="1"/>
        <end position="22"/>
    </location>
</feature>
<dbReference type="Proteomes" id="UP001165296">
    <property type="component" value="Unassembled WGS sequence"/>
</dbReference>
<dbReference type="RefSeq" id="WP_226172027.1">
    <property type="nucleotide sequence ID" value="NZ_JAJADR010000001.1"/>
</dbReference>
<sequence>MSVLRRSAFLFCLSLPSVAAYAQKAPASEAPFISLSPEDKARGLNGTQHNFFFTTSTEAPQDKDYTSAGFFGQRLRPYLAGNPEAVENLNRYRLQKWLYLGERLTFVGAVAFYGQQVLAGDGEQQYFRNTQKVAIGVAAFSLLSNMMITRHTNEHMQRAVDAHNAGLGSAHSGLWQRLAPTGVGLAAAPSGQPLLALRWNVR</sequence>
<gene>
    <name evidence="2" type="ORF">LGH74_03525</name>
</gene>